<evidence type="ECO:0000313" key="2">
    <source>
        <dbReference type="Proteomes" id="UP001168821"/>
    </source>
</evidence>
<reference evidence="1" key="1">
    <citation type="journal article" date="2023" name="G3 (Bethesda)">
        <title>Whole genome assemblies of Zophobas morio and Tenebrio molitor.</title>
        <authorList>
            <person name="Kaur S."/>
            <person name="Stinson S.A."/>
            <person name="diCenzo G.C."/>
        </authorList>
    </citation>
    <scope>NUCLEOTIDE SEQUENCE</scope>
    <source>
        <strain evidence="1">QUZm001</strain>
    </source>
</reference>
<sequence>MCAVFSERTIARCHPFNFFYDYFVLISYITVKRPNAALLSAINRKNNRTMFQRDAPFKENFCGFLLALQRTQEIRGHRVVAKVREWGRSRERPCRTPCFR</sequence>
<proteinExistence type="predicted"/>
<protein>
    <submittedName>
        <fullName evidence="1">Uncharacterized protein</fullName>
    </submittedName>
</protein>
<organism evidence="1 2">
    <name type="scientific">Zophobas morio</name>
    <dbReference type="NCBI Taxonomy" id="2755281"/>
    <lineage>
        <taxon>Eukaryota</taxon>
        <taxon>Metazoa</taxon>
        <taxon>Ecdysozoa</taxon>
        <taxon>Arthropoda</taxon>
        <taxon>Hexapoda</taxon>
        <taxon>Insecta</taxon>
        <taxon>Pterygota</taxon>
        <taxon>Neoptera</taxon>
        <taxon>Endopterygota</taxon>
        <taxon>Coleoptera</taxon>
        <taxon>Polyphaga</taxon>
        <taxon>Cucujiformia</taxon>
        <taxon>Tenebrionidae</taxon>
        <taxon>Zophobas</taxon>
    </lineage>
</organism>
<comment type="caution">
    <text evidence="1">The sequence shown here is derived from an EMBL/GenBank/DDBJ whole genome shotgun (WGS) entry which is preliminary data.</text>
</comment>
<dbReference type="Proteomes" id="UP001168821">
    <property type="component" value="Unassembled WGS sequence"/>
</dbReference>
<accession>A0AA38I7R5</accession>
<gene>
    <name evidence="1" type="ORF">Zmor_016643</name>
</gene>
<name>A0AA38I7R5_9CUCU</name>
<evidence type="ECO:0000313" key="1">
    <source>
        <dbReference type="EMBL" id="KAJ3650553.1"/>
    </source>
</evidence>
<keyword evidence="2" id="KW-1185">Reference proteome</keyword>
<dbReference type="EMBL" id="JALNTZ010000005">
    <property type="protein sequence ID" value="KAJ3650553.1"/>
    <property type="molecule type" value="Genomic_DNA"/>
</dbReference>
<dbReference type="AlphaFoldDB" id="A0AA38I7R5"/>